<evidence type="ECO:0000313" key="4">
    <source>
        <dbReference type="Proteomes" id="UP000217076"/>
    </source>
</evidence>
<organism evidence="3 4">
    <name type="scientific">Roseospirillum parvum</name>
    <dbReference type="NCBI Taxonomy" id="83401"/>
    <lineage>
        <taxon>Bacteria</taxon>
        <taxon>Pseudomonadati</taxon>
        <taxon>Pseudomonadota</taxon>
        <taxon>Alphaproteobacteria</taxon>
        <taxon>Rhodospirillales</taxon>
        <taxon>Rhodospirillaceae</taxon>
        <taxon>Roseospirillum</taxon>
    </lineage>
</organism>
<keyword evidence="1" id="KW-0560">Oxidoreductase</keyword>
<dbReference type="Gene3D" id="3.50.50.60">
    <property type="entry name" value="FAD/NAD(P)-binding domain"/>
    <property type="match status" value="1"/>
</dbReference>
<feature type="domain" description="FAD dependent oxidoreductase" evidence="2">
    <location>
        <begin position="45"/>
        <end position="402"/>
    </location>
</feature>
<dbReference type="InterPro" id="IPR006076">
    <property type="entry name" value="FAD-dep_OxRdtase"/>
</dbReference>
<gene>
    <name evidence="3" type="ORF">SAMN05421742_105133</name>
</gene>
<dbReference type="OrthoDB" id="9814969at2"/>
<sequence>MSRPASVPAPLRALITASAADSWYVETARPAPPPTPPLDGSARCDVVVVGGGITGCSAALELAERGLSVRLLEARRVGFAASGRNGGQVHSGFGGGMSHAERHLPPADVARVRALGTAAVHLLEARLARHRIACDYQPSGTLLLAVNPGHRRGLTALAEEMDRHGPAGHTLWEAEEARARGVNSRRVLGALHDPLGGHLQPLDYTRGLARAAVEAGAVLHEDCPMLGFESAPSGPGRPAVTVHTPDGRLDADWLLLCGNAELWGQVPSLARATLPAGSAILATEPLGPLAKELMPGDHAVADMRRILSYFRLSPDGRMLFGGRAARAEVRHPAVAARLRQTMIDYFPQLAEARISHVWGGNVALTGDRFPEFGRLGPRVLFAHGYSGHGVALAGLAGDLLGEAVAGDATDFELLARLPHPRLPAWATPALPAIRATRPGVIALAVLWLGLRDRLG</sequence>
<name>A0A1G8AWJ5_9PROT</name>
<keyword evidence="4" id="KW-1185">Reference proteome</keyword>
<dbReference type="Pfam" id="PF01266">
    <property type="entry name" value="DAO"/>
    <property type="match status" value="1"/>
</dbReference>
<evidence type="ECO:0000259" key="2">
    <source>
        <dbReference type="Pfam" id="PF01266"/>
    </source>
</evidence>
<accession>A0A1G8AWJ5</accession>
<dbReference type="SUPFAM" id="SSF51905">
    <property type="entry name" value="FAD/NAD(P)-binding domain"/>
    <property type="match status" value="1"/>
</dbReference>
<evidence type="ECO:0000256" key="1">
    <source>
        <dbReference type="ARBA" id="ARBA00023002"/>
    </source>
</evidence>
<protein>
    <submittedName>
        <fullName evidence="3">Gamma-glutamylputrescine oxidase</fullName>
    </submittedName>
</protein>
<dbReference type="PANTHER" id="PTHR13847:SF281">
    <property type="entry name" value="FAD DEPENDENT OXIDOREDUCTASE DOMAIN-CONTAINING PROTEIN"/>
    <property type="match status" value="1"/>
</dbReference>
<reference evidence="4" key="1">
    <citation type="submission" date="2016-10" db="EMBL/GenBank/DDBJ databases">
        <authorList>
            <person name="Varghese N."/>
            <person name="Submissions S."/>
        </authorList>
    </citation>
    <scope>NUCLEOTIDE SEQUENCE [LARGE SCALE GENOMIC DNA]</scope>
    <source>
        <strain evidence="4">930I</strain>
    </source>
</reference>
<dbReference type="PANTHER" id="PTHR13847">
    <property type="entry name" value="SARCOSINE DEHYDROGENASE-RELATED"/>
    <property type="match status" value="1"/>
</dbReference>
<dbReference type="GO" id="GO:0016491">
    <property type="term" value="F:oxidoreductase activity"/>
    <property type="evidence" value="ECO:0007669"/>
    <property type="project" value="UniProtKB-KW"/>
</dbReference>
<dbReference type="Gene3D" id="3.30.9.10">
    <property type="entry name" value="D-Amino Acid Oxidase, subunit A, domain 2"/>
    <property type="match status" value="1"/>
</dbReference>
<dbReference type="RefSeq" id="WP_092618734.1">
    <property type="nucleotide sequence ID" value="NZ_FNCV01000005.1"/>
</dbReference>
<dbReference type="InterPro" id="IPR036188">
    <property type="entry name" value="FAD/NAD-bd_sf"/>
</dbReference>
<dbReference type="STRING" id="83401.SAMN05421742_105133"/>
<dbReference type="EMBL" id="FNCV01000005">
    <property type="protein sequence ID" value="SDH25349.1"/>
    <property type="molecule type" value="Genomic_DNA"/>
</dbReference>
<dbReference type="PRINTS" id="PR00420">
    <property type="entry name" value="RNGMNOXGNASE"/>
</dbReference>
<dbReference type="Proteomes" id="UP000217076">
    <property type="component" value="Unassembled WGS sequence"/>
</dbReference>
<proteinExistence type="predicted"/>
<evidence type="ECO:0000313" key="3">
    <source>
        <dbReference type="EMBL" id="SDH25349.1"/>
    </source>
</evidence>
<dbReference type="GO" id="GO:0005737">
    <property type="term" value="C:cytoplasm"/>
    <property type="evidence" value="ECO:0007669"/>
    <property type="project" value="TreeGrafter"/>
</dbReference>
<dbReference type="AlphaFoldDB" id="A0A1G8AWJ5"/>